<evidence type="ECO:0000256" key="1">
    <source>
        <dbReference type="SAM" id="MobiDB-lite"/>
    </source>
</evidence>
<dbReference type="PANTHER" id="PTHR28062:SF1">
    <property type="entry name" value="TRANSMEMBRANE PROTEIN"/>
    <property type="match status" value="1"/>
</dbReference>
<dbReference type="EMBL" id="MU854370">
    <property type="protein sequence ID" value="KAK4040761.1"/>
    <property type="molecule type" value="Genomic_DNA"/>
</dbReference>
<dbReference type="AlphaFoldDB" id="A0AAN6SSS5"/>
<dbReference type="GO" id="GO:1902600">
    <property type="term" value="P:proton transmembrane transport"/>
    <property type="evidence" value="ECO:0007669"/>
    <property type="project" value="TreeGrafter"/>
</dbReference>
<accession>A0AAN6SSS5</accession>
<evidence type="ECO:0000313" key="3">
    <source>
        <dbReference type="EMBL" id="KAK4040761.1"/>
    </source>
</evidence>
<feature type="region of interest" description="Disordered" evidence="1">
    <location>
        <begin position="268"/>
        <end position="292"/>
    </location>
</feature>
<keyword evidence="2" id="KW-0472">Membrane</keyword>
<dbReference type="GO" id="GO:0005743">
    <property type="term" value="C:mitochondrial inner membrane"/>
    <property type="evidence" value="ECO:0007669"/>
    <property type="project" value="TreeGrafter"/>
</dbReference>
<name>A0AAN6SSS5_9PEZI</name>
<feature type="compositionally biased region" description="Polar residues" evidence="1">
    <location>
        <begin position="205"/>
        <end position="231"/>
    </location>
</feature>
<proteinExistence type="predicted"/>
<dbReference type="InterPro" id="IPR018786">
    <property type="entry name" value="Mit_KHE1"/>
</dbReference>
<dbReference type="GO" id="GO:0006813">
    <property type="term" value="P:potassium ion transport"/>
    <property type="evidence" value="ECO:0007669"/>
    <property type="project" value="TreeGrafter"/>
</dbReference>
<gene>
    <name evidence="3" type="ORF">C8A01DRAFT_45963</name>
</gene>
<feature type="transmembrane region" description="Helical" evidence="2">
    <location>
        <begin position="128"/>
        <end position="147"/>
    </location>
</feature>
<evidence type="ECO:0000313" key="4">
    <source>
        <dbReference type="Proteomes" id="UP001303115"/>
    </source>
</evidence>
<comment type="caution">
    <text evidence="3">The sequence shown here is derived from an EMBL/GenBank/DDBJ whole genome shotgun (WGS) entry which is preliminary data.</text>
</comment>
<feature type="region of interest" description="Disordered" evidence="1">
    <location>
        <begin position="201"/>
        <end position="232"/>
    </location>
</feature>
<keyword evidence="2" id="KW-1133">Transmembrane helix</keyword>
<dbReference type="Pfam" id="PF10173">
    <property type="entry name" value="Mit_KHE1"/>
    <property type="match status" value="1"/>
</dbReference>
<organism evidence="3 4">
    <name type="scientific">Parachaetomium inaequale</name>
    <dbReference type="NCBI Taxonomy" id="2588326"/>
    <lineage>
        <taxon>Eukaryota</taxon>
        <taxon>Fungi</taxon>
        <taxon>Dikarya</taxon>
        <taxon>Ascomycota</taxon>
        <taxon>Pezizomycotina</taxon>
        <taxon>Sordariomycetes</taxon>
        <taxon>Sordariomycetidae</taxon>
        <taxon>Sordariales</taxon>
        <taxon>Chaetomiaceae</taxon>
        <taxon>Parachaetomium</taxon>
    </lineage>
</organism>
<protein>
    <submittedName>
        <fullName evidence="3">Mitochondrial K+-H+ exchange-related-domain-containing protein</fullName>
    </submittedName>
</protein>
<keyword evidence="4" id="KW-1185">Reference proteome</keyword>
<evidence type="ECO:0000256" key="2">
    <source>
        <dbReference type="SAM" id="Phobius"/>
    </source>
</evidence>
<reference evidence="4" key="1">
    <citation type="journal article" date="2023" name="Mol. Phylogenet. Evol.">
        <title>Genome-scale phylogeny and comparative genomics of the fungal order Sordariales.</title>
        <authorList>
            <person name="Hensen N."/>
            <person name="Bonometti L."/>
            <person name="Westerberg I."/>
            <person name="Brannstrom I.O."/>
            <person name="Guillou S."/>
            <person name="Cros-Aarteil S."/>
            <person name="Calhoun S."/>
            <person name="Haridas S."/>
            <person name="Kuo A."/>
            <person name="Mondo S."/>
            <person name="Pangilinan J."/>
            <person name="Riley R."/>
            <person name="LaButti K."/>
            <person name="Andreopoulos B."/>
            <person name="Lipzen A."/>
            <person name="Chen C."/>
            <person name="Yan M."/>
            <person name="Daum C."/>
            <person name="Ng V."/>
            <person name="Clum A."/>
            <person name="Steindorff A."/>
            <person name="Ohm R.A."/>
            <person name="Martin F."/>
            <person name="Silar P."/>
            <person name="Natvig D.O."/>
            <person name="Lalanne C."/>
            <person name="Gautier V."/>
            <person name="Ament-Velasquez S.L."/>
            <person name="Kruys A."/>
            <person name="Hutchinson M.I."/>
            <person name="Powell A.J."/>
            <person name="Barry K."/>
            <person name="Miller A.N."/>
            <person name="Grigoriev I.V."/>
            <person name="Debuchy R."/>
            <person name="Gladieux P."/>
            <person name="Hiltunen Thoren M."/>
            <person name="Johannesson H."/>
        </authorList>
    </citation>
    <scope>NUCLEOTIDE SEQUENCE [LARGE SCALE GENOMIC DNA]</scope>
    <source>
        <strain evidence="4">CBS 284.82</strain>
    </source>
</reference>
<dbReference type="PANTHER" id="PTHR28062">
    <property type="entry name" value="K+-H+ EXCHANGE-LIKE PROTEIN"/>
    <property type="match status" value="1"/>
</dbReference>
<keyword evidence="2" id="KW-0812">Transmembrane</keyword>
<dbReference type="Proteomes" id="UP001303115">
    <property type="component" value="Unassembled WGS sequence"/>
</dbReference>
<sequence length="292" mass="32917">MRLYLLPISTRRTLLYCQRLNAPASEKPTWSDWLQSKAARTWSGWEQKDKGWQKSVVGYGNQVLRRIPYEEWGLKSVPPLSQRRKQVELKGTEKVEVVYPQSLLAMDKVPKLLHSLATEREALHKRRLIWCFVGMPITAPVALLPVIPNLPFFYLVYRAWSHWRALSGGKHVEFLVNNNLLALTPSPVVDEVYAAQKELLPSAPEPTTDSSVKPINNPDSPSSNGAQNPNGETMLLSQAEGKKMTKALDLPQLEVELERAIWQVETAIKKRNAEVSAKNSQGATGDDEKKSQ</sequence>